<sequence>MLRRHYADGGTLGAAAGIAPTGNSQASITPSTVLLQPPRGVVKHAAQGPNHSLTSSSLSGSSKRIQKELAELSEVALGTHGSAHDREQYWPRTLYFGGPKGDDLYSWLVVLEGPSGSPYAGGVFFLDLTFPPDYPFNAPRLIFRSRIYHCNVSSRGNIRGTVLDAWSSACRVSDVMDGLCQLMREPSENEAASPALAHQMTTDRAKYLEIAREWTRRFAR</sequence>
<dbReference type="InterPro" id="IPR016135">
    <property type="entry name" value="UBQ-conjugating_enzyme/RWD"/>
</dbReference>
<name>A0A5J4YLW5_PORPP</name>
<dbReference type="OrthoDB" id="9978460at2759"/>
<dbReference type="InterPro" id="IPR000608">
    <property type="entry name" value="UBC"/>
</dbReference>
<reference evidence="3" key="1">
    <citation type="journal article" date="2019" name="Nat. Commun.">
        <title>Expansion of phycobilisome linker gene families in mesophilic red algae.</title>
        <authorList>
            <person name="Lee J."/>
            <person name="Kim D."/>
            <person name="Bhattacharya D."/>
            <person name="Yoon H.S."/>
        </authorList>
    </citation>
    <scope>NUCLEOTIDE SEQUENCE [LARGE SCALE GENOMIC DNA]</scope>
    <source>
        <strain evidence="3">CCMP 1328</strain>
    </source>
</reference>
<dbReference type="SMART" id="SM00212">
    <property type="entry name" value="UBCc"/>
    <property type="match status" value="1"/>
</dbReference>
<dbReference type="Proteomes" id="UP000324585">
    <property type="component" value="Unassembled WGS sequence"/>
</dbReference>
<evidence type="ECO:0000313" key="2">
    <source>
        <dbReference type="EMBL" id="KAA8491387.1"/>
    </source>
</evidence>
<dbReference type="PROSITE" id="PS50127">
    <property type="entry name" value="UBC_2"/>
    <property type="match status" value="1"/>
</dbReference>
<dbReference type="Pfam" id="PF00179">
    <property type="entry name" value="UQ_con"/>
    <property type="match status" value="1"/>
</dbReference>
<dbReference type="EMBL" id="VRMN01000014">
    <property type="protein sequence ID" value="KAA8491387.1"/>
    <property type="molecule type" value="Genomic_DNA"/>
</dbReference>
<evidence type="ECO:0000259" key="1">
    <source>
        <dbReference type="PROSITE" id="PS50127"/>
    </source>
</evidence>
<feature type="domain" description="UBC core" evidence="1">
    <location>
        <begin position="60"/>
        <end position="220"/>
    </location>
</feature>
<comment type="caution">
    <text evidence="2">The sequence shown here is derived from an EMBL/GenBank/DDBJ whole genome shotgun (WGS) entry which is preliminary data.</text>
</comment>
<dbReference type="SUPFAM" id="SSF54495">
    <property type="entry name" value="UBC-like"/>
    <property type="match status" value="1"/>
</dbReference>
<dbReference type="AlphaFoldDB" id="A0A5J4YLW5"/>
<dbReference type="OMA" id="PEERWAS"/>
<keyword evidence="3" id="KW-1185">Reference proteome</keyword>
<organism evidence="2 3">
    <name type="scientific">Porphyridium purpureum</name>
    <name type="common">Red alga</name>
    <name type="synonym">Porphyridium cruentum</name>
    <dbReference type="NCBI Taxonomy" id="35688"/>
    <lineage>
        <taxon>Eukaryota</taxon>
        <taxon>Rhodophyta</taxon>
        <taxon>Bangiophyceae</taxon>
        <taxon>Porphyridiales</taxon>
        <taxon>Porphyridiaceae</taxon>
        <taxon>Porphyridium</taxon>
    </lineage>
</organism>
<evidence type="ECO:0000313" key="3">
    <source>
        <dbReference type="Proteomes" id="UP000324585"/>
    </source>
</evidence>
<proteinExistence type="predicted"/>
<accession>A0A5J4YLW5</accession>
<dbReference type="PANTHER" id="PTHR24068">
    <property type="entry name" value="UBIQUITIN-CONJUGATING ENZYME E2"/>
    <property type="match status" value="1"/>
</dbReference>
<protein>
    <submittedName>
        <fullName evidence="2">Constitutive photomorphogenesis protein 10</fullName>
    </submittedName>
</protein>
<gene>
    <name evidence="2" type="ORF">FVE85_7808</name>
</gene>
<dbReference type="Gene3D" id="3.10.110.10">
    <property type="entry name" value="Ubiquitin Conjugating Enzyme"/>
    <property type="match status" value="1"/>
</dbReference>